<dbReference type="EMBL" id="CP048000">
    <property type="protein sequence ID" value="QHQ63344.1"/>
    <property type="molecule type" value="Genomic_DNA"/>
</dbReference>
<accession>A0A6P1TQX3</accession>
<proteinExistence type="predicted"/>
<evidence type="ECO:0000313" key="1">
    <source>
        <dbReference type="EMBL" id="QHQ63344.1"/>
    </source>
</evidence>
<dbReference type="Proteomes" id="UP000464314">
    <property type="component" value="Chromosome"/>
</dbReference>
<name>A0A6P1TQX3_9FIRM</name>
<dbReference type="AlphaFoldDB" id="A0A6P1TQX3"/>
<organism evidence="1 2">
    <name type="scientific">Anaerocolumna sedimenticola</name>
    <dbReference type="NCBI Taxonomy" id="2696063"/>
    <lineage>
        <taxon>Bacteria</taxon>
        <taxon>Bacillati</taxon>
        <taxon>Bacillota</taxon>
        <taxon>Clostridia</taxon>
        <taxon>Lachnospirales</taxon>
        <taxon>Lachnospiraceae</taxon>
        <taxon>Anaerocolumna</taxon>
    </lineage>
</organism>
<protein>
    <submittedName>
        <fullName evidence="1">Uncharacterized protein</fullName>
    </submittedName>
</protein>
<reference evidence="1 2" key="1">
    <citation type="submission" date="2020-01" db="EMBL/GenBank/DDBJ databases">
        <title>Genome analysis of Anaerocolumna sp. CBA3638.</title>
        <authorList>
            <person name="Kim J."/>
            <person name="Roh S.W."/>
        </authorList>
    </citation>
    <scope>NUCLEOTIDE SEQUENCE [LARGE SCALE GENOMIC DNA]</scope>
    <source>
        <strain evidence="1 2">CBA3638</strain>
    </source>
</reference>
<keyword evidence="2" id="KW-1185">Reference proteome</keyword>
<sequence>MKMLSKNDFELIRSWVYRIARPLEMALWNYHFENGGKDAVLRALAAYQNTDGGLATHWRLIIGTRIHHRLLPVLE</sequence>
<dbReference type="KEGG" id="anr:Ana3638_23320"/>
<gene>
    <name evidence="1" type="ORF">Ana3638_23320</name>
</gene>
<dbReference type="RefSeq" id="WP_161840166.1">
    <property type="nucleotide sequence ID" value="NZ_CP048000.1"/>
</dbReference>
<evidence type="ECO:0000313" key="2">
    <source>
        <dbReference type="Proteomes" id="UP000464314"/>
    </source>
</evidence>